<organism evidence="1 2">
    <name type="scientific">Trichothecium roseum</name>
    <dbReference type="NCBI Taxonomy" id="47278"/>
    <lineage>
        <taxon>Eukaryota</taxon>
        <taxon>Fungi</taxon>
        <taxon>Dikarya</taxon>
        <taxon>Ascomycota</taxon>
        <taxon>Pezizomycotina</taxon>
        <taxon>Sordariomycetes</taxon>
        <taxon>Hypocreomycetidae</taxon>
        <taxon>Hypocreales</taxon>
        <taxon>Hypocreales incertae sedis</taxon>
        <taxon>Trichothecium</taxon>
    </lineage>
</organism>
<name>A0ACC0V1V2_9HYPO</name>
<keyword evidence="2" id="KW-1185">Reference proteome</keyword>
<sequence length="209" mass="23365">MADHASAHEQAGRHLKRKRVQPDDESQTNTSSNKGSPMSNCDVWTQRQQRLPGTPNISGSDRRSSDMTLDIASVRESHSSNSNRNRSVMPECHRVFKLAQIMYDNATEDQRSSARIKAYLQEGEDWQAGSDGGDPALITFQKHARAVMRANVPRLLTPQALPQHLTEPSRHGSSSRKRVRREGFAVVEECHNMGMEDPVVSADDFTSRA</sequence>
<dbReference type="EMBL" id="CM047943">
    <property type="protein sequence ID" value="KAI9899869.1"/>
    <property type="molecule type" value="Genomic_DNA"/>
</dbReference>
<accession>A0ACC0V1V2</accession>
<comment type="caution">
    <text evidence="1">The sequence shown here is derived from an EMBL/GenBank/DDBJ whole genome shotgun (WGS) entry which is preliminary data.</text>
</comment>
<gene>
    <name evidence="1" type="ORF">N3K66_004131</name>
</gene>
<reference evidence="1" key="1">
    <citation type="submission" date="2022-10" db="EMBL/GenBank/DDBJ databases">
        <title>Complete Genome of Trichothecium roseum strain YXFP-22015, a Plant Pathogen Isolated from Citrus.</title>
        <authorList>
            <person name="Wang Y."/>
            <person name="Zhu L."/>
        </authorList>
    </citation>
    <scope>NUCLEOTIDE SEQUENCE</scope>
    <source>
        <strain evidence="1">YXFP-22015</strain>
    </source>
</reference>
<dbReference type="Proteomes" id="UP001163324">
    <property type="component" value="Chromosome 4"/>
</dbReference>
<evidence type="ECO:0000313" key="2">
    <source>
        <dbReference type="Proteomes" id="UP001163324"/>
    </source>
</evidence>
<protein>
    <submittedName>
        <fullName evidence="1">Uncharacterized protein</fullName>
    </submittedName>
</protein>
<evidence type="ECO:0000313" key="1">
    <source>
        <dbReference type="EMBL" id="KAI9899869.1"/>
    </source>
</evidence>
<proteinExistence type="predicted"/>